<dbReference type="PANTHER" id="PTHR10380">
    <property type="entry name" value="CUTICLE PROTEIN"/>
    <property type="match status" value="1"/>
</dbReference>
<organism evidence="4 5">
    <name type="scientific">Drosophila rubida</name>
    <dbReference type="NCBI Taxonomy" id="30044"/>
    <lineage>
        <taxon>Eukaryota</taxon>
        <taxon>Metazoa</taxon>
        <taxon>Ecdysozoa</taxon>
        <taxon>Arthropoda</taxon>
        <taxon>Hexapoda</taxon>
        <taxon>Insecta</taxon>
        <taxon>Pterygota</taxon>
        <taxon>Neoptera</taxon>
        <taxon>Endopterygota</taxon>
        <taxon>Diptera</taxon>
        <taxon>Brachycera</taxon>
        <taxon>Muscomorpha</taxon>
        <taxon>Ephydroidea</taxon>
        <taxon>Drosophilidae</taxon>
        <taxon>Drosophila</taxon>
    </lineage>
</organism>
<comment type="caution">
    <text evidence="4">The sequence shown here is derived from an EMBL/GenBank/DDBJ whole genome shotgun (WGS) entry which is preliminary data.</text>
</comment>
<evidence type="ECO:0000256" key="3">
    <source>
        <dbReference type="SAM" id="MobiDB-lite"/>
    </source>
</evidence>
<accession>A0AAD4JZF4</accession>
<sequence>LPLLVLGCVACALALPATEREEKEVVTIIRSETTKDEDGGYHSIYENSDGTAREETGKVVLNEDGTSYLDVIGSYSYYNNDGDKVLVTYNAGKNGFVPLGNIVNPEISQVASDAQYLPKGEP</sequence>
<dbReference type="PROSITE" id="PS00233">
    <property type="entry name" value="CHIT_BIND_RR_1"/>
    <property type="match status" value="1"/>
</dbReference>
<feature type="non-terminal residue" evidence="4">
    <location>
        <position position="122"/>
    </location>
</feature>
<protein>
    <submittedName>
        <fullName evidence="4">Uncharacterized protein</fullName>
    </submittedName>
</protein>
<feature type="non-terminal residue" evidence="4">
    <location>
        <position position="1"/>
    </location>
</feature>
<evidence type="ECO:0000313" key="4">
    <source>
        <dbReference type="EMBL" id="KAH8370125.1"/>
    </source>
</evidence>
<keyword evidence="5" id="KW-1185">Reference proteome</keyword>
<dbReference type="PANTHER" id="PTHR10380:SF233">
    <property type="entry name" value="CUTICULAR PROTEIN 47EB-RELATED"/>
    <property type="match status" value="1"/>
</dbReference>
<evidence type="ECO:0000313" key="5">
    <source>
        <dbReference type="Proteomes" id="UP001200034"/>
    </source>
</evidence>
<gene>
    <name evidence="4" type="ORF">KR093_002212</name>
</gene>
<keyword evidence="1 2" id="KW-0193">Cuticle</keyword>
<evidence type="ECO:0000256" key="1">
    <source>
        <dbReference type="ARBA" id="ARBA00022460"/>
    </source>
</evidence>
<feature type="region of interest" description="Disordered" evidence="3">
    <location>
        <begin position="30"/>
        <end position="56"/>
    </location>
</feature>
<dbReference type="InterPro" id="IPR000618">
    <property type="entry name" value="Insect_cuticle"/>
</dbReference>
<dbReference type="Pfam" id="PF00379">
    <property type="entry name" value="Chitin_bind_4"/>
    <property type="match status" value="1"/>
</dbReference>
<dbReference type="EMBL" id="JAJJHW010002585">
    <property type="protein sequence ID" value="KAH8370125.1"/>
    <property type="molecule type" value="Genomic_DNA"/>
</dbReference>
<dbReference type="GO" id="GO:0008010">
    <property type="term" value="F:structural constituent of chitin-based larval cuticle"/>
    <property type="evidence" value="ECO:0007669"/>
    <property type="project" value="TreeGrafter"/>
</dbReference>
<evidence type="ECO:0000256" key="2">
    <source>
        <dbReference type="PROSITE-ProRule" id="PRU00497"/>
    </source>
</evidence>
<name>A0AAD4JZF4_9MUSC</name>
<reference evidence="4" key="1">
    <citation type="journal article" date="2021" name="Mol. Ecol. Resour.">
        <title>Phylogenomic analyses of the genus Drosophila reveals genomic signals of climate adaptation.</title>
        <authorList>
            <person name="Li F."/>
            <person name="Rane R.V."/>
            <person name="Luria V."/>
            <person name="Xiong Z."/>
            <person name="Chen J."/>
            <person name="Li Z."/>
            <person name="Catullo R.A."/>
            <person name="Griffin P.C."/>
            <person name="Schiffer M."/>
            <person name="Pearce S."/>
            <person name="Lee S.F."/>
            <person name="McElroy K."/>
            <person name="Stocker A."/>
            <person name="Shirriffs J."/>
            <person name="Cockerell F."/>
            <person name="Coppin C."/>
            <person name="Sgro C.M."/>
            <person name="Karger A."/>
            <person name="Cain J.W."/>
            <person name="Weber J.A."/>
            <person name="Santpere G."/>
            <person name="Kirschner M.W."/>
            <person name="Hoffmann A.A."/>
            <person name="Oakeshott J.G."/>
            <person name="Zhang G."/>
        </authorList>
    </citation>
    <scope>NUCLEOTIDE SEQUENCE</scope>
    <source>
        <strain evidence="4">BGI-SZ-2011g</strain>
    </source>
</reference>
<dbReference type="InterPro" id="IPR031311">
    <property type="entry name" value="CHIT_BIND_RR_consensus"/>
</dbReference>
<dbReference type="AlphaFoldDB" id="A0AAD4JZF4"/>
<dbReference type="Proteomes" id="UP001200034">
    <property type="component" value="Unassembled WGS sequence"/>
</dbReference>
<dbReference type="InterPro" id="IPR050468">
    <property type="entry name" value="Cuticle_Struct_Prot"/>
</dbReference>
<dbReference type="PROSITE" id="PS51155">
    <property type="entry name" value="CHIT_BIND_RR_2"/>
    <property type="match status" value="1"/>
</dbReference>
<dbReference type="GO" id="GO:0062129">
    <property type="term" value="C:chitin-based extracellular matrix"/>
    <property type="evidence" value="ECO:0007669"/>
    <property type="project" value="TreeGrafter"/>
</dbReference>
<proteinExistence type="predicted"/>